<sequence length="210" mass="23160">MAPISAVDQLEDAENGAAGRIAPPVVKGIPIKAGPGVLGARSSLRAARGARAIGARQLEPPPISVPAMLLDADEQRVLNYQTAVWCFAFLDILSTILNIIAAYADGLPWEWPQLFVVLLILLGPICGMMGASYLQRHLTAVFVLTCLIKAVVQVYLAFASFFLWTILFAFLQCWITKIAATFWSALGLLTPERRRKVLEVKDYETQRVYW</sequence>
<keyword evidence="1" id="KW-0812">Transmembrane</keyword>
<comment type="caution">
    <text evidence="2">The sequence shown here is derived from an EMBL/GenBank/DDBJ whole genome shotgun (WGS) entry which is preliminary data.</text>
</comment>
<keyword evidence="3" id="KW-1185">Reference proteome</keyword>
<name>A0ABP0HYL7_9DINO</name>
<gene>
    <name evidence="2" type="ORF">SCF082_LOCUS4302</name>
</gene>
<proteinExistence type="predicted"/>
<organism evidence="2 3">
    <name type="scientific">Durusdinium trenchii</name>
    <dbReference type="NCBI Taxonomy" id="1381693"/>
    <lineage>
        <taxon>Eukaryota</taxon>
        <taxon>Sar</taxon>
        <taxon>Alveolata</taxon>
        <taxon>Dinophyceae</taxon>
        <taxon>Suessiales</taxon>
        <taxon>Symbiodiniaceae</taxon>
        <taxon>Durusdinium</taxon>
    </lineage>
</organism>
<feature type="transmembrane region" description="Helical" evidence="1">
    <location>
        <begin position="141"/>
        <end position="163"/>
    </location>
</feature>
<feature type="transmembrane region" description="Helical" evidence="1">
    <location>
        <begin position="169"/>
        <end position="189"/>
    </location>
</feature>
<dbReference type="Proteomes" id="UP001642464">
    <property type="component" value="Unassembled WGS sequence"/>
</dbReference>
<protein>
    <submittedName>
        <fullName evidence="2">Kinesin-like protein KIF6</fullName>
    </submittedName>
</protein>
<reference evidence="2 3" key="1">
    <citation type="submission" date="2024-02" db="EMBL/GenBank/DDBJ databases">
        <authorList>
            <person name="Chen Y."/>
            <person name="Shah S."/>
            <person name="Dougan E. K."/>
            <person name="Thang M."/>
            <person name="Chan C."/>
        </authorList>
    </citation>
    <scope>NUCLEOTIDE SEQUENCE [LARGE SCALE GENOMIC DNA]</scope>
</reference>
<evidence type="ECO:0000313" key="3">
    <source>
        <dbReference type="Proteomes" id="UP001642464"/>
    </source>
</evidence>
<accession>A0ABP0HYL7</accession>
<evidence type="ECO:0000313" key="2">
    <source>
        <dbReference type="EMBL" id="CAK8995311.1"/>
    </source>
</evidence>
<evidence type="ECO:0000256" key="1">
    <source>
        <dbReference type="SAM" id="Phobius"/>
    </source>
</evidence>
<dbReference type="EMBL" id="CAXAMM010002225">
    <property type="protein sequence ID" value="CAK8995311.1"/>
    <property type="molecule type" value="Genomic_DNA"/>
</dbReference>
<keyword evidence="1" id="KW-0472">Membrane</keyword>
<keyword evidence="1" id="KW-1133">Transmembrane helix</keyword>
<feature type="transmembrane region" description="Helical" evidence="1">
    <location>
        <begin position="83"/>
        <end position="103"/>
    </location>
</feature>
<feature type="transmembrane region" description="Helical" evidence="1">
    <location>
        <begin position="115"/>
        <end position="134"/>
    </location>
</feature>